<evidence type="ECO:0000313" key="2">
    <source>
        <dbReference type="EMBL" id="ADM08225.1"/>
    </source>
</evidence>
<feature type="transmembrane region" description="Helical" evidence="1">
    <location>
        <begin position="27"/>
        <end position="56"/>
    </location>
</feature>
<keyword evidence="1" id="KW-1133">Transmembrane helix</keyword>
<dbReference type="Pfam" id="PF07178">
    <property type="entry name" value="TraL"/>
    <property type="match status" value="1"/>
</dbReference>
<proteinExistence type="predicted"/>
<keyword evidence="3" id="KW-1185">Reference proteome</keyword>
<dbReference type="OrthoDB" id="7173460at2"/>
<dbReference type="InterPro" id="IPR009838">
    <property type="entry name" value="T4SS_TraL"/>
</dbReference>
<dbReference type="GO" id="GO:0019867">
    <property type="term" value="C:outer membrane"/>
    <property type="evidence" value="ECO:0007669"/>
    <property type="project" value="InterPro"/>
</dbReference>
<evidence type="ECO:0000256" key="1">
    <source>
        <dbReference type="SAM" id="Phobius"/>
    </source>
</evidence>
<dbReference type="eggNOG" id="ENOG5033DHH">
    <property type="taxonomic scope" value="Bacteria"/>
</dbReference>
<name>E0TB16_PARBH</name>
<dbReference type="RefSeq" id="WP_013299199.1">
    <property type="nucleotide sequence ID" value="NC_014414.1"/>
</dbReference>
<organism evidence="2 3">
    <name type="scientific">Parvularcula bermudensis (strain ATCC BAA-594 / HTCC2503 / KCTC 12087)</name>
    <dbReference type="NCBI Taxonomy" id="314260"/>
    <lineage>
        <taxon>Bacteria</taxon>
        <taxon>Pseudomonadati</taxon>
        <taxon>Pseudomonadota</taxon>
        <taxon>Alphaproteobacteria</taxon>
        <taxon>Parvularculales</taxon>
        <taxon>Parvularculaceae</taxon>
        <taxon>Parvularcula</taxon>
    </lineage>
</organism>
<keyword evidence="1" id="KW-0472">Membrane</keyword>
<accession>E0TB16</accession>
<dbReference type="HOGENOM" id="CLU_177734_0_0_5"/>
<gene>
    <name evidence="2" type="ordered locus">PB2503_00722</name>
</gene>
<feature type="transmembrane region" description="Helical" evidence="1">
    <location>
        <begin position="68"/>
        <end position="84"/>
    </location>
</feature>
<dbReference type="KEGG" id="pbr:PB2503_00722"/>
<reference evidence="3" key="1">
    <citation type="submission" date="2010-08" db="EMBL/GenBank/DDBJ databases">
        <title>Genome sequence of Parvularcula bermudensis HTCC2503.</title>
        <authorList>
            <person name="Kang D.-M."/>
            <person name="Oh H.-M."/>
            <person name="Cho J.-C."/>
        </authorList>
    </citation>
    <scope>NUCLEOTIDE SEQUENCE [LARGE SCALE GENOMIC DNA]</scope>
    <source>
        <strain evidence="3">ATCC BAA-594 / HTCC2503 / KCTC 12087</strain>
    </source>
</reference>
<dbReference type="EMBL" id="CP002156">
    <property type="protein sequence ID" value="ADM08225.1"/>
    <property type="molecule type" value="Genomic_DNA"/>
</dbReference>
<protein>
    <recommendedName>
        <fullName evidence="4">Type IV conjugative transfer system protein TraL</fullName>
    </recommendedName>
</protein>
<dbReference type="AlphaFoldDB" id="E0TB16"/>
<evidence type="ECO:0000313" key="3">
    <source>
        <dbReference type="Proteomes" id="UP000001302"/>
    </source>
</evidence>
<reference evidence="2 3" key="2">
    <citation type="journal article" date="2011" name="J. Bacteriol.">
        <title>Complete genome sequence of strain HTCC2503T of Parvularcula bermudensis, the type species of the order "Parvularculales" in the class Alphaproteobacteria.</title>
        <authorList>
            <person name="Oh H.M."/>
            <person name="Kang I."/>
            <person name="Vergin K.L."/>
            <person name="Kang D."/>
            <person name="Rhee K.H."/>
            <person name="Giovannoni S.J."/>
            <person name="Cho J.C."/>
        </authorList>
    </citation>
    <scope>NUCLEOTIDE SEQUENCE [LARGE SCALE GENOMIC DNA]</scope>
    <source>
        <strain evidence="3">ATCC BAA-594 / HTCC2503 / KCTC 12087</strain>
    </source>
</reference>
<sequence>MAQTDRTRIPATLDEPEKLAFWTIDEFIVLIGGFMLGIVLSRFVEGILAGFVGVWALKKFKKGESLNLLRYAAYWVLPSSLFAFKRTLSSYKRDLAG</sequence>
<dbReference type="Proteomes" id="UP000001302">
    <property type="component" value="Chromosome"/>
</dbReference>
<keyword evidence="1" id="KW-0812">Transmembrane</keyword>
<dbReference type="STRING" id="314260.PB2503_00722"/>
<dbReference type="NCBIfam" id="TIGR02762">
    <property type="entry name" value="TraL_TIGR"/>
    <property type="match status" value="1"/>
</dbReference>
<evidence type="ECO:0008006" key="4">
    <source>
        <dbReference type="Google" id="ProtNLM"/>
    </source>
</evidence>